<dbReference type="SUPFAM" id="SSF56059">
    <property type="entry name" value="Glutathione synthetase ATP-binding domain-like"/>
    <property type="match status" value="1"/>
</dbReference>
<dbReference type="GO" id="GO:0004637">
    <property type="term" value="F:phosphoribosylamine-glycine ligase activity"/>
    <property type="evidence" value="ECO:0007669"/>
    <property type="project" value="UniProtKB-UniRule"/>
</dbReference>
<evidence type="ECO:0000256" key="7">
    <source>
        <dbReference type="ARBA" id="ARBA00022755"/>
    </source>
</evidence>
<evidence type="ECO:0000256" key="5">
    <source>
        <dbReference type="ARBA" id="ARBA00022598"/>
    </source>
</evidence>
<keyword evidence="7 12" id="KW-0658">Purine biosynthesis</keyword>
<dbReference type="Gene3D" id="3.40.50.20">
    <property type="match status" value="1"/>
</dbReference>
<dbReference type="PANTHER" id="PTHR43472">
    <property type="entry name" value="PHOSPHORIBOSYLAMINE--GLYCINE LIGASE"/>
    <property type="match status" value="1"/>
</dbReference>
<evidence type="ECO:0000256" key="8">
    <source>
        <dbReference type="ARBA" id="ARBA00022840"/>
    </source>
</evidence>
<keyword evidence="8 13" id="KW-0067">ATP-binding</keyword>
<dbReference type="InterPro" id="IPR037123">
    <property type="entry name" value="PRibGlycinamide_synth_C_sf"/>
</dbReference>
<dbReference type="Gene3D" id="3.30.470.20">
    <property type="entry name" value="ATP-grasp fold, B domain"/>
    <property type="match status" value="1"/>
</dbReference>
<organism evidence="15 16">
    <name type="scientific">Acetobacter aceti</name>
    <dbReference type="NCBI Taxonomy" id="435"/>
    <lineage>
        <taxon>Bacteria</taxon>
        <taxon>Pseudomonadati</taxon>
        <taxon>Pseudomonadota</taxon>
        <taxon>Alphaproteobacteria</taxon>
        <taxon>Acetobacterales</taxon>
        <taxon>Acetobacteraceae</taxon>
        <taxon>Acetobacter</taxon>
        <taxon>Acetobacter subgen. Acetobacter</taxon>
    </lineage>
</organism>
<dbReference type="InterPro" id="IPR013815">
    <property type="entry name" value="ATP_grasp_subdomain_1"/>
</dbReference>
<dbReference type="SUPFAM" id="SSF52440">
    <property type="entry name" value="PreATP-grasp domain"/>
    <property type="match status" value="1"/>
</dbReference>
<dbReference type="InterPro" id="IPR016185">
    <property type="entry name" value="PreATP-grasp_dom_sf"/>
</dbReference>
<dbReference type="SMART" id="SM01209">
    <property type="entry name" value="GARS_A"/>
    <property type="match status" value="1"/>
</dbReference>
<comment type="pathway">
    <text evidence="3 12">Purine metabolism; IMP biosynthesis via de novo pathway; N(1)-(5-phospho-D-ribosyl)glycinamide from 5-phospho-alpha-D-ribose 1-diphosphate: step 2/2.</text>
</comment>
<comment type="cofactor">
    <cofactor evidence="1">
        <name>Mn(2+)</name>
        <dbReference type="ChEBI" id="CHEBI:29035"/>
    </cofactor>
</comment>
<comment type="similarity">
    <text evidence="9 12">Belongs to the GARS family.</text>
</comment>
<evidence type="ECO:0000256" key="1">
    <source>
        <dbReference type="ARBA" id="ARBA00001936"/>
    </source>
</evidence>
<gene>
    <name evidence="12" type="primary">purD</name>
    <name evidence="15" type="ORF">A0U92_11640</name>
</gene>
<dbReference type="STRING" id="435.A0U92_11640"/>
<dbReference type="Proteomes" id="UP000188937">
    <property type="component" value="Chromosome"/>
</dbReference>
<dbReference type="InterPro" id="IPR020561">
    <property type="entry name" value="PRibGlycinamid_synth_ATP-grasp"/>
</dbReference>
<dbReference type="SMART" id="SM01210">
    <property type="entry name" value="GARS_C"/>
    <property type="match status" value="1"/>
</dbReference>
<evidence type="ECO:0000256" key="4">
    <source>
        <dbReference type="ARBA" id="ARBA00013255"/>
    </source>
</evidence>
<evidence type="ECO:0000256" key="11">
    <source>
        <dbReference type="ARBA" id="ARBA00042864"/>
    </source>
</evidence>
<dbReference type="GO" id="GO:0009113">
    <property type="term" value="P:purine nucleobase biosynthetic process"/>
    <property type="evidence" value="ECO:0007669"/>
    <property type="project" value="InterPro"/>
</dbReference>
<evidence type="ECO:0000256" key="2">
    <source>
        <dbReference type="ARBA" id="ARBA00001946"/>
    </source>
</evidence>
<accession>A0A1U9KHP7</accession>
<protein>
    <recommendedName>
        <fullName evidence="4 12">Phosphoribosylamine--glycine ligase</fullName>
        <ecNumber evidence="4 12">6.3.4.13</ecNumber>
    </recommendedName>
    <alternativeName>
        <fullName evidence="12">GARS</fullName>
    </alternativeName>
    <alternativeName>
        <fullName evidence="10 12">Glycinamide ribonucleotide synthetase</fullName>
    </alternativeName>
    <alternativeName>
        <fullName evidence="11 12">Phosphoribosylglycinamide synthetase</fullName>
    </alternativeName>
</protein>
<dbReference type="PROSITE" id="PS50975">
    <property type="entry name" value="ATP_GRASP"/>
    <property type="match status" value="1"/>
</dbReference>
<dbReference type="HAMAP" id="MF_00138">
    <property type="entry name" value="GARS"/>
    <property type="match status" value="1"/>
</dbReference>
<evidence type="ECO:0000256" key="12">
    <source>
        <dbReference type="HAMAP-Rule" id="MF_00138"/>
    </source>
</evidence>
<dbReference type="InterPro" id="IPR011054">
    <property type="entry name" value="Rudment_hybrid_motif"/>
</dbReference>
<feature type="domain" description="ATP-grasp" evidence="14">
    <location>
        <begin position="107"/>
        <end position="313"/>
    </location>
</feature>
<dbReference type="InterPro" id="IPR020562">
    <property type="entry name" value="PRibGlycinamide_synth_N"/>
</dbReference>
<dbReference type="InterPro" id="IPR020560">
    <property type="entry name" value="PRibGlycinamide_synth_C-dom"/>
</dbReference>
<dbReference type="OrthoDB" id="9807240at2"/>
<dbReference type="KEGG" id="aace:A0U92_11640"/>
<evidence type="ECO:0000256" key="13">
    <source>
        <dbReference type="PROSITE-ProRule" id="PRU00409"/>
    </source>
</evidence>
<dbReference type="GO" id="GO:0006189">
    <property type="term" value="P:'de novo' IMP biosynthetic process"/>
    <property type="evidence" value="ECO:0007669"/>
    <property type="project" value="UniProtKB-UniRule"/>
</dbReference>
<dbReference type="PANTHER" id="PTHR43472:SF1">
    <property type="entry name" value="PHOSPHORIBOSYLAMINE--GLYCINE LIGASE, CHLOROPLASTIC"/>
    <property type="match status" value="1"/>
</dbReference>
<proteinExistence type="inferred from homology"/>
<keyword evidence="6 13" id="KW-0547">Nucleotide-binding</keyword>
<dbReference type="Pfam" id="PF02844">
    <property type="entry name" value="GARS_N"/>
    <property type="match status" value="1"/>
</dbReference>
<comment type="catalytic activity">
    <reaction evidence="12">
        <text>5-phospho-beta-D-ribosylamine + glycine + ATP = N(1)-(5-phospho-beta-D-ribosyl)glycinamide + ADP + phosphate + H(+)</text>
        <dbReference type="Rhea" id="RHEA:17453"/>
        <dbReference type="ChEBI" id="CHEBI:15378"/>
        <dbReference type="ChEBI" id="CHEBI:30616"/>
        <dbReference type="ChEBI" id="CHEBI:43474"/>
        <dbReference type="ChEBI" id="CHEBI:57305"/>
        <dbReference type="ChEBI" id="CHEBI:58681"/>
        <dbReference type="ChEBI" id="CHEBI:143788"/>
        <dbReference type="ChEBI" id="CHEBI:456216"/>
        <dbReference type="EC" id="6.3.4.13"/>
    </reaction>
</comment>
<evidence type="ECO:0000256" key="6">
    <source>
        <dbReference type="ARBA" id="ARBA00022741"/>
    </source>
</evidence>
<evidence type="ECO:0000313" key="15">
    <source>
        <dbReference type="EMBL" id="AQS85331.1"/>
    </source>
</evidence>
<dbReference type="InterPro" id="IPR011761">
    <property type="entry name" value="ATP-grasp"/>
</dbReference>
<dbReference type="InterPro" id="IPR000115">
    <property type="entry name" value="PRibGlycinamide_synth"/>
</dbReference>
<dbReference type="EC" id="6.3.4.13" evidence="4 12"/>
<dbReference type="FunFam" id="3.90.600.10:FF:000001">
    <property type="entry name" value="Trifunctional purine biosynthetic protein adenosine-3"/>
    <property type="match status" value="1"/>
</dbReference>
<keyword evidence="5 12" id="KW-0436">Ligase</keyword>
<dbReference type="NCBIfam" id="TIGR00877">
    <property type="entry name" value="purD"/>
    <property type="match status" value="1"/>
</dbReference>
<name>A0A1U9KHP7_ACEAC</name>
<dbReference type="RefSeq" id="WP_077813387.1">
    <property type="nucleotide sequence ID" value="NZ_CP014692.1"/>
</dbReference>
<dbReference type="InterPro" id="IPR020559">
    <property type="entry name" value="PRibGlycinamide_synth_CS"/>
</dbReference>
<evidence type="ECO:0000259" key="14">
    <source>
        <dbReference type="PROSITE" id="PS50975"/>
    </source>
</evidence>
<dbReference type="SUPFAM" id="SSF51246">
    <property type="entry name" value="Rudiment single hybrid motif"/>
    <property type="match status" value="1"/>
</dbReference>
<dbReference type="FunFam" id="3.30.1490.20:FF:000006">
    <property type="entry name" value="phosphoribosylamine--glycine ligase, chloroplastic-like"/>
    <property type="match status" value="1"/>
</dbReference>
<dbReference type="eggNOG" id="COG0151">
    <property type="taxonomic scope" value="Bacteria"/>
</dbReference>
<dbReference type="UniPathway" id="UPA00074">
    <property type="reaction ID" value="UER00125"/>
</dbReference>
<evidence type="ECO:0000256" key="9">
    <source>
        <dbReference type="ARBA" id="ARBA00038345"/>
    </source>
</evidence>
<evidence type="ECO:0000256" key="10">
    <source>
        <dbReference type="ARBA" id="ARBA00042242"/>
    </source>
</evidence>
<dbReference type="PROSITE" id="PS00184">
    <property type="entry name" value="GARS"/>
    <property type="match status" value="1"/>
</dbReference>
<dbReference type="AlphaFoldDB" id="A0A1U9KHP7"/>
<dbReference type="EMBL" id="CP014692">
    <property type="protein sequence ID" value="AQS85331.1"/>
    <property type="molecule type" value="Genomic_DNA"/>
</dbReference>
<dbReference type="Gene3D" id="3.90.600.10">
    <property type="entry name" value="Phosphoribosylglycinamide synthetase, C-terminal domain"/>
    <property type="match status" value="1"/>
</dbReference>
<dbReference type="Pfam" id="PF02843">
    <property type="entry name" value="GARS_C"/>
    <property type="match status" value="1"/>
</dbReference>
<keyword evidence="16" id="KW-1185">Reference proteome</keyword>
<evidence type="ECO:0000256" key="3">
    <source>
        <dbReference type="ARBA" id="ARBA00005174"/>
    </source>
</evidence>
<reference evidence="15 16" key="1">
    <citation type="submission" date="2016-03" db="EMBL/GenBank/DDBJ databases">
        <title>Acetic acid bacteria sequencing.</title>
        <authorList>
            <person name="Brandt J."/>
            <person name="Jakob F."/>
            <person name="Vogel R.F."/>
        </authorList>
    </citation>
    <scope>NUCLEOTIDE SEQUENCE [LARGE SCALE GENOMIC DNA]</scope>
    <source>
        <strain evidence="15 16">TMW2.1153</strain>
    </source>
</reference>
<evidence type="ECO:0000313" key="16">
    <source>
        <dbReference type="Proteomes" id="UP000188937"/>
    </source>
</evidence>
<dbReference type="GO" id="GO:0046872">
    <property type="term" value="F:metal ion binding"/>
    <property type="evidence" value="ECO:0007669"/>
    <property type="project" value="InterPro"/>
</dbReference>
<comment type="cofactor">
    <cofactor evidence="2">
        <name>Mg(2+)</name>
        <dbReference type="ChEBI" id="CHEBI:18420"/>
    </cofactor>
</comment>
<dbReference type="GO" id="GO:0005524">
    <property type="term" value="F:ATP binding"/>
    <property type="evidence" value="ECO:0007669"/>
    <property type="project" value="UniProtKB-UniRule"/>
</dbReference>
<dbReference type="Pfam" id="PF01071">
    <property type="entry name" value="GARS_A"/>
    <property type="match status" value="1"/>
</dbReference>
<dbReference type="Gene3D" id="3.30.1490.20">
    <property type="entry name" value="ATP-grasp fold, A domain"/>
    <property type="match status" value="1"/>
</dbReference>
<sequence length="426" mass="43682">MRVLLVGSGGREHALAAALAKSPALTQLYIAPGNPGTALCGTNVAIAAGNVAALVAFAQKENIDLVVPGPEAPLVAGLADACAEVGIPCAGPTKAAAQLEGSKTFTKEVCDAAGIPTAKWERFTDPAHAIAFVRRRGAPIVVKADGLAAGKGVVVAQTAAEAEEAVTDMMTSSKLGDAGLSVVIEECMVGEEVSLFAFCSGETAVLIGAAQDHKRIGDGDTGPNTGGMGAVSPPAGFDRAAQEKALDILVRPMLTEMVKRGTPFRGVIFAGLMLTTEGPKLIEYNVRFGDPEAEALLPRLTSDLLPAFVALAKGSLDDVQITFSDDASAVVIMAAEGYPGDYVKGGLIEGIDRAEAVPGVQVFQAGTARDPQGHLVSSGGRVLAVCGIAPTMKEAIDAAYQGVSAIRWKEGVWRRDIGARALAADR</sequence>